<gene>
    <name evidence="4" type="ORF">QCA50_007050</name>
</gene>
<dbReference type="InterPro" id="IPR001138">
    <property type="entry name" value="Zn2Cys6_DnaBD"/>
</dbReference>
<accession>A0AAW0GFE5</accession>
<evidence type="ECO:0000313" key="4">
    <source>
        <dbReference type="EMBL" id="KAK7690392.1"/>
    </source>
</evidence>
<dbReference type="Gene3D" id="4.10.240.10">
    <property type="entry name" value="Zn(2)-C6 fungal-type DNA-binding domain"/>
    <property type="match status" value="1"/>
</dbReference>
<dbReference type="InterPro" id="IPR050797">
    <property type="entry name" value="Carb_Metab_Trans_Reg"/>
</dbReference>
<comment type="caution">
    <text evidence="4">The sequence shown here is derived from an EMBL/GenBank/DDBJ whole genome shotgun (WGS) entry which is preliminary data.</text>
</comment>
<reference evidence="4 5" key="1">
    <citation type="submission" date="2022-09" db="EMBL/GenBank/DDBJ databases">
        <authorList>
            <person name="Palmer J.M."/>
        </authorList>
    </citation>
    <scope>NUCLEOTIDE SEQUENCE [LARGE SCALE GENOMIC DNA]</scope>
    <source>
        <strain evidence="4 5">DSM 7382</strain>
    </source>
</reference>
<dbReference type="Proteomes" id="UP001385951">
    <property type="component" value="Unassembled WGS sequence"/>
</dbReference>
<keyword evidence="1" id="KW-0539">Nucleus</keyword>
<feature type="compositionally biased region" description="Polar residues" evidence="2">
    <location>
        <begin position="96"/>
        <end position="105"/>
    </location>
</feature>
<protein>
    <recommendedName>
        <fullName evidence="3">Zn(2)-C6 fungal-type domain-containing protein</fullName>
    </recommendedName>
</protein>
<dbReference type="GO" id="GO:0000981">
    <property type="term" value="F:DNA-binding transcription factor activity, RNA polymerase II-specific"/>
    <property type="evidence" value="ECO:0007669"/>
    <property type="project" value="InterPro"/>
</dbReference>
<dbReference type="CDD" id="cd00067">
    <property type="entry name" value="GAL4"/>
    <property type="match status" value="1"/>
</dbReference>
<evidence type="ECO:0000313" key="5">
    <source>
        <dbReference type="Proteomes" id="UP001385951"/>
    </source>
</evidence>
<evidence type="ECO:0000256" key="1">
    <source>
        <dbReference type="ARBA" id="ARBA00023242"/>
    </source>
</evidence>
<dbReference type="InterPro" id="IPR036864">
    <property type="entry name" value="Zn2-C6_fun-type_DNA-bd_sf"/>
</dbReference>
<dbReference type="PROSITE" id="PS00463">
    <property type="entry name" value="ZN2_CY6_FUNGAL_1"/>
    <property type="match status" value="1"/>
</dbReference>
<dbReference type="GO" id="GO:0005634">
    <property type="term" value="C:nucleus"/>
    <property type="evidence" value="ECO:0007669"/>
    <property type="project" value="TreeGrafter"/>
</dbReference>
<feature type="region of interest" description="Disordered" evidence="2">
    <location>
        <begin position="80"/>
        <end position="147"/>
    </location>
</feature>
<dbReference type="AlphaFoldDB" id="A0AAW0GFE5"/>
<feature type="domain" description="Zn(2)-C6 fungal-type" evidence="3">
    <location>
        <begin position="44"/>
        <end position="76"/>
    </location>
</feature>
<evidence type="ECO:0000259" key="3">
    <source>
        <dbReference type="PROSITE" id="PS50048"/>
    </source>
</evidence>
<dbReference type="GO" id="GO:0008270">
    <property type="term" value="F:zinc ion binding"/>
    <property type="evidence" value="ECO:0007669"/>
    <property type="project" value="InterPro"/>
</dbReference>
<dbReference type="SMART" id="SM00066">
    <property type="entry name" value="GAL4"/>
    <property type="match status" value="1"/>
</dbReference>
<feature type="compositionally biased region" description="Polar residues" evidence="2">
    <location>
        <begin position="242"/>
        <end position="259"/>
    </location>
</feature>
<sequence>MRLSIRSSSSVNAHTGFNFSTPSVQNHMHELAKTLPPPRKQNTACDACRTRKVKCNQIPGQDKCQHCLTKNYPCTHHIQQATSEKKRNANQKRARTQSSSGSSQVGPIRSDTAPRPLPYPISTHVPTAPTQSQSQPQPQSPRVSSQTPTNDLLAYLFSPPDPRSTPAGTSPYAEWGELAYQLETPTWRNDFALDLIEVFFQIVHLRLPLLNPSQFRARFQASLRSGTPPPTTPTIDLKLRRSNSPQTSSQGGSNHNSPKSAHLLPHRELDCKPIDNALVATVISWGAKFSEHPLFIADRNRNAGQSLLARILVDRTRNLAEDLKVHRVPTADHVVTALLIEPLQSQNPDESEGLYLWILIVRFMTMADQHMMQFRIPRVLAHLGYSVAAGSWDQSQICHNQYRRL</sequence>
<dbReference type="PANTHER" id="PTHR31668:SF4">
    <property type="entry name" value="TRANSCRIPTIONAL ACTIVATOR PROTEIN DAL81"/>
    <property type="match status" value="1"/>
</dbReference>
<dbReference type="EMBL" id="JASBNA010000007">
    <property type="protein sequence ID" value="KAK7690392.1"/>
    <property type="molecule type" value="Genomic_DNA"/>
</dbReference>
<dbReference type="GO" id="GO:0001080">
    <property type="term" value="P:nitrogen catabolite activation of transcription from RNA polymerase II promoter"/>
    <property type="evidence" value="ECO:0007669"/>
    <property type="project" value="TreeGrafter"/>
</dbReference>
<keyword evidence="5" id="KW-1185">Reference proteome</keyword>
<dbReference type="Pfam" id="PF00172">
    <property type="entry name" value="Zn_clus"/>
    <property type="match status" value="1"/>
</dbReference>
<dbReference type="PANTHER" id="PTHR31668">
    <property type="entry name" value="GLUCOSE TRANSPORT TRANSCRIPTION REGULATOR RGT1-RELATED-RELATED"/>
    <property type="match status" value="1"/>
</dbReference>
<proteinExistence type="predicted"/>
<organism evidence="4 5">
    <name type="scientific">Cerrena zonata</name>
    <dbReference type="NCBI Taxonomy" id="2478898"/>
    <lineage>
        <taxon>Eukaryota</taxon>
        <taxon>Fungi</taxon>
        <taxon>Dikarya</taxon>
        <taxon>Basidiomycota</taxon>
        <taxon>Agaricomycotina</taxon>
        <taxon>Agaricomycetes</taxon>
        <taxon>Polyporales</taxon>
        <taxon>Cerrenaceae</taxon>
        <taxon>Cerrena</taxon>
    </lineage>
</organism>
<name>A0AAW0GFE5_9APHY</name>
<dbReference type="SUPFAM" id="SSF57701">
    <property type="entry name" value="Zn2/Cys6 DNA-binding domain"/>
    <property type="match status" value="1"/>
</dbReference>
<feature type="compositionally biased region" description="Low complexity" evidence="2">
    <location>
        <begin position="126"/>
        <end position="147"/>
    </location>
</feature>
<dbReference type="PROSITE" id="PS50048">
    <property type="entry name" value="ZN2_CY6_FUNGAL_2"/>
    <property type="match status" value="1"/>
</dbReference>
<evidence type="ECO:0000256" key="2">
    <source>
        <dbReference type="SAM" id="MobiDB-lite"/>
    </source>
</evidence>
<feature type="region of interest" description="Disordered" evidence="2">
    <location>
        <begin position="221"/>
        <end position="262"/>
    </location>
</feature>